<dbReference type="CDD" id="cd06307">
    <property type="entry name" value="PBP1_sugar_binding"/>
    <property type="match status" value="1"/>
</dbReference>
<evidence type="ECO:0000256" key="1">
    <source>
        <dbReference type="ARBA" id="ARBA00023015"/>
    </source>
</evidence>
<dbReference type="Proteomes" id="UP000281904">
    <property type="component" value="Chromosome"/>
</dbReference>
<evidence type="ECO:0000313" key="7">
    <source>
        <dbReference type="Proteomes" id="UP000281904"/>
    </source>
</evidence>
<dbReference type="InterPro" id="IPR000843">
    <property type="entry name" value="HTH_LacI"/>
</dbReference>
<keyword evidence="3" id="KW-0804">Transcription</keyword>
<dbReference type="InterPro" id="IPR025997">
    <property type="entry name" value="SBP_2_dom"/>
</dbReference>
<dbReference type="EMBL" id="LR134493">
    <property type="protein sequence ID" value="VEI64757.1"/>
    <property type="molecule type" value="Genomic_DNA"/>
</dbReference>
<evidence type="ECO:0000313" key="8">
    <source>
        <dbReference type="Proteomes" id="UP000624159"/>
    </source>
</evidence>
<protein>
    <submittedName>
        <fullName evidence="6">D-ribose-binding periplasmic protein</fullName>
    </submittedName>
    <submittedName>
        <fullName evidence="5">LacI family DNA-binding transcriptional regulator</fullName>
    </submittedName>
</protein>
<evidence type="ECO:0000256" key="3">
    <source>
        <dbReference type="ARBA" id="ARBA00023163"/>
    </source>
</evidence>
<dbReference type="AlphaFoldDB" id="A0A126VEU7"/>
<dbReference type="InterPro" id="IPR028082">
    <property type="entry name" value="Peripla_BP_I"/>
</dbReference>
<dbReference type="Gene3D" id="1.10.260.40">
    <property type="entry name" value="lambda repressor-like DNA-binding domains"/>
    <property type="match status" value="1"/>
</dbReference>
<dbReference type="InterPro" id="IPR010982">
    <property type="entry name" value="Lambda_DNA-bd_dom_sf"/>
</dbReference>
<dbReference type="EMBL" id="JADULK010000008">
    <property type="protein sequence ID" value="MBH1931190.1"/>
    <property type="molecule type" value="Genomic_DNA"/>
</dbReference>
<dbReference type="SUPFAM" id="SSF53822">
    <property type="entry name" value="Periplasmic binding protein-like I"/>
    <property type="match status" value="1"/>
</dbReference>
<dbReference type="Pfam" id="PF13407">
    <property type="entry name" value="Peripla_BP_4"/>
    <property type="match status" value="1"/>
</dbReference>
<keyword evidence="8" id="KW-1185">Reference proteome</keyword>
<dbReference type="Gene3D" id="3.40.50.2300">
    <property type="match status" value="2"/>
</dbReference>
<dbReference type="Proteomes" id="UP000624159">
    <property type="component" value="Unassembled WGS sequence"/>
</dbReference>
<name>A0A126VEU7_SERRU</name>
<dbReference type="RefSeq" id="WP_015962071.1">
    <property type="nucleotide sequence ID" value="NZ_CAMIPJ010000006.1"/>
</dbReference>
<dbReference type="PANTHER" id="PTHR30146:SF152">
    <property type="entry name" value="TRANSCRIPTIONAL REGULATORY PROTEIN"/>
    <property type="match status" value="1"/>
</dbReference>
<keyword evidence="2 5" id="KW-0238">DNA-binding</keyword>
<dbReference type="SUPFAM" id="SSF47413">
    <property type="entry name" value="lambda repressor-like DNA-binding domains"/>
    <property type="match status" value="1"/>
</dbReference>
<sequence length="339" mass="37761">MKKLTIGRLAQLAGVGVATVDRVLNERGGVAPETARKVLLAAREHGFNRVLPEAYQHPWRIEVILSANGSFFFKKLDNSFSELAGALGYRRVTLHRTFISESHPVKLAEHIRACSRQRDGIIVFAHDHPAVYAALADCRARNVPVITIVTDLPHAERLCHVGVNQLQAGRTAGLLMGRTLKAPGEVIMVSGRSDYSAHRERIEGFRAVLRQRFPQIDLKEVLVGRDERHTIRRLLAETLSKNGRIVGLYNTGSGNTEISAELARHRLLGECVYITHELYSLTRRLLDNDSLSYVIDQDARQHAQLAIDLMLGRLGGDAAVDMYQSGKVDFKIFTAENCE</sequence>
<proteinExistence type="predicted"/>
<keyword evidence="1" id="KW-0805">Transcription regulation</keyword>
<evidence type="ECO:0000259" key="4">
    <source>
        <dbReference type="PROSITE" id="PS50932"/>
    </source>
</evidence>
<dbReference type="GO" id="GO:0055085">
    <property type="term" value="P:transmembrane transport"/>
    <property type="evidence" value="ECO:0007669"/>
    <property type="project" value="UniProtKB-ARBA"/>
</dbReference>
<evidence type="ECO:0000256" key="2">
    <source>
        <dbReference type="ARBA" id="ARBA00023125"/>
    </source>
</evidence>
<dbReference type="PANTHER" id="PTHR30146">
    <property type="entry name" value="LACI-RELATED TRANSCRIPTIONAL REPRESSOR"/>
    <property type="match status" value="1"/>
</dbReference>
<reference evidence="5 8" key="2">
    <citation type="submission" date="2020-11" db="EMBL/GenBank/DDBJ databases">
        <title>Enhanced detection system for hospital associated transmission using whole genome sequencing surveillance.</title>
        <authorList>
            <person name="Harrison L.H."/>
            <person name="Van Tyne D."/>
            <person name="Marsh J.W."/>
            <person name="Griffith M.P."/>
            <person name="Snyder D.J."/>
            <person name="Cooper V.S."/>
            <person name="Mustapha M."/>
        </authorList>
    </citation>
    <scope>NUCLEOTIDE SEQUENCE [LARGE SCALE GENOMIC DNA]</scope>
    <source>
        <strain evidence="5 8">SER00230</strain>
    </source>
</reference>
<evidence type="ECO:0000313" key="6">
    <source>
        <dbReference type="EMBL" id="VEI64757.1"/>
    </source>
</evidence>
<organism evidence="6 7">
    <name type="scientific">Serratia rubidaea</name>
    <name type="common">Serratia marinorubra</name>
    <dbReference type="NCBI Taxonomy" id="61652"/>
    <lineage>
        <taxon>Bacteria</taxon>
        <taxon>Pseudomonadati</taxon>
        <taxon>Pseudomonadota</taxon>
        <taxon>Gammaproteobacteria</taxon>
        <taxon>Enterobacterales</taxon>
        <taxon>Yersiniaceae</taxon>
        <taxon>Serratia</taxon>
    </lineage>
</organism>
<dbReference type="PROSITE" id="PS50932">
    <property type="entry name" value="HTH_LACI_2"/>
    <property type="match status" value="1"/>
</dbReference>
<gene>
    <name evidence="6" type="primary">rbsB_2</name>
    <name evidence="5" type="ORF">I5U13_16175</name>
    <name evidence="6" type="ORF">NCTC10036_01984</name>
</gene>
<dbReference type="CDD" id="cd01392">
    <property type="entry name" value="HTH_LacI"/>
    <property type="match status" value="1"/>
</dbReference>
<reference evidence="6 7" key="1">
    <citation type="submission" date="2018-12" db="EMBL/GenBank/DDBJ databases">
        <authorList>
            <consortium name="Pathogen Informatics"/>
        </authorList>
    </citation>
    <scope>NUCLEOTIDE SEQUENCE [LARGE SCALE GENOMIC DNA]</scope>
    <source>
        <strain evidence="6 7">NCTC10036</strain>
    </source>
</reference>
<accession>A0A126VEU7</accession>
<dbReference type="GeneID" id="61763050"/>
<feature type="domain" description="HTH lacI-type" evidence="4">
    <location>
        <begin position="4"/>
        <end position="47"/>
    </location>
</feature>
<dbReference type="KEGG" id="srz:AXX16_0965"/>
<dbReference type="Pfam" id="PF00356">
    <property type="entry name" value="LacI"/>
    <property type="match status" value="1"/>
</dbReference>
<dbReference type="GO" id="GO:0003700">
    <property type="term" value="F:DNA-binding transcription factor activity"/>
    <property type="evidence" value="ECO:0007669"/>
    <property type="project" value="TreeGrafter"/>
</dbReference>
<dbReference type="GO" id="GO:0000976">
    <property type="term" value="F:transcription cis-regulatory region binding"/>
    <property type="evidence" value="ECO:0007669"/>
    <property type="project" value="TreeGrafter"/>
</dbReference>
<evidence type="ECO:0000313" key="5">
    <source>
        <dbReference type="EMBL" id="MBH1931190.1"/>
    </source>
</evidence>
<dbReference type="SMART" id="SM00354">
    <property type="entry name" value="HTH_LACI"/>
    <property type="match status" value="1"/>
</dbReference>